<dbReference type="PANTHER" id="PTHR46401:SF2">
    <property type="entry name" value="GLYCOSYLTRANSFERASE WBBK-RELATED"/>
    <property type="match status" value="1"/>
</dbReference>
<dbReference type="InterPro" id="IPR028098">
    <property type="entry name" value="Glyco_trans_4-like_N"/>
</dbReference>
<dbReference type="AlphaFoldDB" id="A0A1S7SG42"/>
<proteinExistence type="predicted"/>
<reference evidence="4 5" key="1">
    <citation type="submission" date="2016-01" db="EMBL/GenBank/DDBJ databases">
        <authorList>
            <person name="Oliw E.H."/>
        </authorList>
    </citation>
    <scope>NUCLEOTIDE SEQUENCE [LARGE SCALE GENOMIC DNA]</scope>
    <source>
        <strain evidence="4 5">Kerr 14</strain>
    </source>
</reference>
<dbReference type="GO" id="GO:0009103">
    <property type="term" value="P:lipopolysaccharide biosynthetic process"/>
    <property type="evidence" value="ECO:0007669"/>
    <property type="project" value="TreeGrafter"/>
</dbReference>
<evidence type="ECO:0000259" key="2">
    <source>
        <dbReference type="Pfam" id="PF00534"/>
    </source>
</evidence>
<protein>
    <submittedName>
        <fullName evidence="4">Glycosyl transferase group 1</fullName>
    </submittedName>
</protein>
<evidence type="ECO:0000313" key="4">
    <source>
        <dbReference type="EMBL" id="CUX67978.1"/>
    </source>
</evidence>
<name>A0A1S7SG42_AGRTU</name>
<dbReference type="InterPro" id="IPR001296">
    <property type="entry name" value="Glyco_trans_1"/>
</dbReference>
<keyword evidence="1 4" id="KW-0808">Transferase</keyword>
<dbReference type="Proteomes" id="UP000191897">
    <property type="component" value="Unassembled WGS sequence"/>
</dbReference>
<dbReference type="SUPFAM" id="SSF53756">
    <property type="entry name" value="UDP-Glycosyltransferase/glycogen phosphorylase"/>
    <property type="match status" value="1"/>
</dbReference>
<dbReference type="CDD" id="cd03801">
    <property type="entry name" value="GT4_PimA-like"/>
    <property type="match status" value="1"/>
</dbReference>
<evidence type="ECO:0000313" key="5">
    <source>
        <dbReference type="Proteomes" id="UP000191897"/>
    </source>
</evidence>
<dbReference type="Gene3D" id="3.40.50.2000">
    <property type="entry name" value="Glycogen Phosphorylase B"/>
    <property type="match status" value="2"/>
</dbReference>
<dbReference type="GO" id="GO:0016757">
    <property type="term" value="F:glycosyltransferase activity"/>
    <property type="evidence" value="ECO:0007669"/>
    <property type="project" value="InterPro"/>
</dbReference>
<evidence type="ECO:0000259" key="3">
    <source>
        <dbReference type="Pfam" id="PF13439"/>
    </source>
</evidence>
<dbReference type="Pfam" id="PF13439">
    <property type="entry name" value="Glyco_transf_4"/>
    <property type="match status" value="1"/>
</dbReference>
<dbReference type="PANTHER" id="PTHR46401">
    <property type="entry name" value="GLYCOSYLTRANSFERASE WBBK-RELATED"/>
    <property type="match status" value="1"/>
</dbReference>
<feature type="domain" description="Glycosyltransferase subfamily 4-like N-terminal" evidence="3">
    <location>
        <begin position="18"/>
        <end position="182"/>
    </location>
</feature>
<gene>
    <name evidence="4" type="ORF">AGR4C_pb30047</name>
</gene>
<dbReference type="RefSeq" id="WP_244557263.1">
    <property type="nucleotide sequence ID" value="NZ_LT009733.1"/>
</dbReference>
<organism evidence="4 5">
    <name type="scientific">Agrobacterium tumefaciens str. Kerr 14</name>
    <dbReference type="NCBI Taxonomy" id="1183424"/>
    <lineage>
        <taxon>Bacteria</taxon>
        <taxon>Pseudomonadati</taxon>
        <taxon>Pseudomonadota</taxon>
        <taxon>Alphaproteobacteria</taxon>
        <taxon>Hyphomicrobiales</taxon>
        <taxon>Rhizobiaceae</taxon>
        <taxon>Rhizobium/Agrobacterium group</taxon>
        <taxon>Agrobacterium</taxon>
        <taxon>Agrobacterium tumefaciens complex</taxon>
    </lineage>
</organism>
<sequence>MIQKRSATFRILMTVDAVGGVWRYAMDLATSLRPRGYEFLFVGLGPQPSDYQKREASELGRLRWLDAPLDWMVKSEDELSLLGPEIADLARAEAVDLLHLNLPSQAATIDTELPVIVMSHSCVVTWFAGVRGEAVPVDWQWHNSVNRCGLIRADLALVPSRSHARMLENAYGAIDKLHVVYNASGSEERNEAKDTLVFAAARWWDDGKNGRVLDEAAASTAWPLMMAGQNTGPDGQMLPIRHAQHLGELSHTDVMALMRRSAIFVSPSVYEPFGLAALEAARAHNALVLSDIATYRELWDGAALFADPSDATALAAAVNRLCRDDDLRNQLATKAAERSRRFDLSSQAEAMAGQYARLLHHNPTLFAAE</sequence>
<feature type="domain" description="Glycosyl transferase family 1" evidence="2">
    <location>
        <begin position="241"/>
        <end position="337"/>
    </location>
</feature>
<dbReference type="Pfam" id="PF00534">
    <property type="entry name" value="Glycos_transf_1"/>
    <property type="match status" value="1"/>
</dbReference>
<evidence type="ECO:0000256" key="1">
    <source>
        <dbReference type="ARBA" id="ARBA00022679"/>
    </source>
</evidence>
<accession>A0A1S7SG42</accession>
<dbReference type="EMBL" id="FBWC01000042">
    <property type="protein sequence ID" value="CUX67978.1"/>
    <property type="molecule type" value="Genomic_DNA"/>
</dbReference>